<accession>J9FQ52</accession>
<dbReference type="AlphaFoldDB" id="J9FQ52"/>
<dbReference type="EMBL" id="AMCI01008001">
    <property type="protein sequence ID" value="EJW91712.1"/>
    <property type="molecule type" value="Genomic_DNA"/>
</dbReference>
<protein>
    <submittedName>
        <fullName evidence="1">Uncharacterized protein</fullName>
    </submittedName>
</protein>
<proteinExistence type="predicted"/>
<organism evidence="1">
    <name type="scientific">gut metagenome</name>
    <dbReference type="NCBI Taxonomy" id="749906"/>
    <lineage>
        <taxon>unclassified sequences</taxon>
        <taxon>metagenomes</taxon>
        <taxon>organismal metagenomes</taxon>
    </lineage>
</organism>
<evidence type="ECO:0000313" key="1">
    <source>
        <dbReference type="EMBL" id="EJW91712.1"/>
    </source>
</evidence>
<reference evidence="1" key="1">
    <citation type="journal article" date="2012" name="PLoS ONE">
        <title>Gene sets for utilization of primary and secondary nutrition supplies in the distal gut of endangered iberian lynx.</title>
        <authorList>
            <person name="Alcaide M."/>
            <person name="Messina E."/>
            <person name="Richter M."/>
            <person name="Bargiela R."/>
            <person name="Peplies J."/>
            <person name="Huws S.A."/>
            <person name="Newbold C.J."/>
            <person name="Golyshin P.N."/>
            <person name="Simon M.A."/>
            <person name="Lopez G."/>
            <person name="Yakimov M.M."/>
            <person name="Ferrer M."/>
        </authorList>
    </citation>
    <scope>NUCLEOTIDE SEQUENCE</scope>
</reference>
<gene>
    <name evidence="1" type="ORF">EVA_20179</name>
</gene>
<sequence length="76" mass="8442">MGVSDAVTGLRVPLVSCNGDNGSICGPETVHVNNDGSWTDVNYGVLLNFSGRVFVRFHARLKETQPHLKVKEKRWM</sequence>
<name>J9FQ52_9ZZZZ</name>
<comment type="caution">
    <text evidence="1">The sequence shown here is derived from an EMBL/GenBank/DDBJ whole genome shotgun (WGS) entry which is preliminary data.</text>
</comment>